<accession>A0A1G7CWC8</accession>
<dbReference type="Proteomes" id="UP000199344">
    <property type="component" value="Unassembled WGS sequence"/>
</dbReference>
<name>A0A1G7CWC8_9RHOB</name>
<evidence type="ECO:0000259" key="3">
    <source>
        <dbReference type="PROSITE" id="PS50263"/>
    </source>
</evidence>
<dbReference type="RefSeq" id="WP_245727273.1">
    <property type="nucleotide sequence ID" value="NZ_FNAH01000006.1"/>
</dbReference>
<evidence type="ECO:0000256" key="2">
    <source>
        <dbReference type="ARBA" id="ARBA00022801"/>
    </source>
</evidence>
<dbReference type="PROSITE" id="PS50263">
    <property type="entry name" value="CN_HYDROLASE"/>
    <property type="match status" value="1"/>
</dbReference>
<dbReference type="STRING" id="591205.SAMN05421538_106209"/>
<reference evidence="4 5" key="1">
    <citation type="submission" date="2016-10" db="EMBL/GenBank/DDBJ databases">
        <authorList>
            <person name="de Groot N.N."/>
        </authorList>
    </citation>
    <scope>NUCLEOTIDE SEQUENCE [LARGE SCALE GENOMIC DNA]</scope>
    <source>
        <strain evidence="4 5">DSM 22220</strain>
    </source>
</reference>
<evidence type="ECO:0000256" key="1">
    <source>
        <dbReference type="ARBA" id="ARBA00010613"/>
    </source>
</evidence>
<dbReference type="InterPro" id="IPR003010">
    <property type="entry name" value="C-N_Hydrolase"/>
</dbReference>
<dbReference type="Gene3D" id="3.60.110.10">
    <property type="entry name" value="Carbon-nitrogen hydrolase"/>
    <property type="match status" value="1"/>
</dbReference>
<dbReference type="EMBL" id="FNAH01000006">
    <property type="protein sequence ID" value="SDE42785.1"/>
    <property type="molecule type" value="Genomic_DNA"/>
</dbReference>
<evidence type="ECO:0000313" key="4">
    <source>
        <dbReference type="EMBL" id="SDE42785.1"/>
    </source>
</evidence>
<gene>
    <name evidence="4" type="ORF">SAMN05421538_106209</name>
</gene>
<proteinExistence type="inferred from homology"/>
<protein>
    <submittedName>
        <fullName evidence="4">Predicted amidohydrolase</fullName>
    </submittedName>
</protein>
<comment type="similarity">
    <text evidence="1">Belongs to the carbon-nitrogen hydrolase superfamily. NIT1/NIT2 family.</text>
</comment>
<dbReference type="AlphaFoldDB" id="A0A1G7CWC8"/>
<keyword evidence="5" id="KW-1185">Reference proteome</keyword>
<evidence type="ECO:0000313" key="5">
    <source>
        <dbReference type="Proteomes" id="UP000199344"/>
    </source>
</evidence>
<dbReference type="PANTHER" id="PTHR23088:SF27">
    <property type="entry name" value="DEAMINATED GLUTATHIONE AMIDASE"/>
    <property type="match status" value="1"/>
</dbReference>
<feature type="domain" description="CN hydrolase" evidence="3">
    <location>
        <begin position="5"/>
        <end position="261"/>
    </location>
</feature>
<dbReference type="PROSITE" id="PS01227">
    <property type="entry name" value="UPF0012"/>
    <property type="match status" value="1"/>
</dbReference>
<dbReference type="InterPro" id="IPR001110">
    <property type="entry name" value="UPF0012_CS"/>
</dbReference>
<keyword evidence="2 4" id="KW-0378">Hydrolase</keyword>
<sequence>MTARLVAGLVQLSVGDDPAANLPDTMSLIAEAAGQGASLVLTPECTNISSSHRRWQQEVLRPEGADPTLAALRAQAADLGIWLLIGSLALKSDDADETRFVNRSFLIAPDGRIAARYDKIHMFDVTISETESYRESKAYRPGSRAVMAAGPVPIGLSVCYDLRFPQLYRALGRAGAAVLTVPAAFNDTTGAAHWEVLLRARAIETGCFVLAPAQCGTHAAEHGSGQRARRSHGHSLAVAPWGEVLVDAGEVVGSRVVSLDLEEVDKARSRIPAIHAEQEFLLP</sequence>
<dbReference type="PANTHER" id="PTHR23088">
    <property type="entry name" value="NITRILASE-RELATED"/>
    <property type="match status" value="1"/>
</dbReference>
<organism evidence="4 5">
    <name type="scientific">Paracoccus isoporae</name>
    <dbReference type="NCBI Taxonomy" id="591205"/>
    <lineage>
        <taxon>Bacteria</taxon>
        <taxon>Pseudomonadati</taxon>
        <taxon>Pseudomonadota</taxon>
        <taxon>Alphaproteobacteria</taxon>
        <taxon>Rhodobacterales</taxon>
        <taxon>Paracoccaceae</taxon>
        <taxon>Paracoccus</taxon>
    </lineage>
</organism>
<dbReference type="CDD" id="cd07572">
    <property type="entry name" value="nit"/>
    <property type="match status" value="1"/>
</dbReference>
<dbReference type="InterPro" id="IPR045254">
    <property type="entry name" value="Nit1/2_C-N_Hydrolase"/>
</dbReference>
<dbReference type="GO" id="GO:0016811">
    <property type="term" value="F:hydrolase activity, acting on carbon-nitrogen (but not peptide) bonds, in linear amides"/>
    <property type="evidence" value="ECO:0007669"/>
    <property type="project" value="InterPro"/>
</dbReference>
<dbReference type="InterPro" id="IPR036526">
    <property type="entry name" value="C-N_Hydrolase_sf"/>
</dbReference>
<dbReference type="SUPFAM" id="SSF56317">
    <property type="entry name" value="Carbon-nitrogen hydrolase"/>
    <property type="match status" value="1"/>
</dbReference>
<dbReference type="Pfam" id="PF00795">
    <property type="entry name" value="CN_hydrolase"/>
    <property type="match status" value="1"/>
</dbReference>